<evidence type="ECO:0000256" key="2">
    <source>
        <dbReference type="SAM" id="Phobius"/>
    </source>
</evidence>
<organism evidence="3 4">
    <name type="scientific">Nonomuraea marmarensis</name>
    <dbReference type="NCBI Taxonomy" id="3351344"/>
    <lineage>
        <taxon>Bacteria</taxon>
        <taxon>Bacillati</taxon>
        <taxon>Actinomycetota</taxon>
        <taxon>Actinomycetes</taxon>
        <taxon>Streptosporangiales</taxon>
        <taxon>Streptosporangiaceae</taxon>
        <taxon>Nonomuraea</taxon>
    </lineage>
</organism>
<evidence type="ECO:0000313" key="4">
    <source>
        <dbReference type="Proteomes" id="UP001603978"/>
    </source>
</evidence>
<keyword evidence="4" id="KW-1185">Reference proteome</keyword>
<feature type="transmembrane region" description="Helical" evidence="2">
    <location>
        <begin position="163"/>
        <end position="184"/>
    </location>
</feature>
<gene>
    <name evidence="3" type="ORF">ACFLIM_49855</name>
</gene>
<keyword evidence="2" id="KW-0472">Membrane</keyword>
<proteinExistence type="predicted"/>
<feature type="region of interest" description="Disordered" evidence="1">
    <location>
        <begin position="1"/>
        <end position="22"/>
    </location>
</feature>
<name>A0ABW7AW48_9ACTN</name>
<accession>A0ABW7AW48</accession>
<feature type="transmembrane region" description="Helical" evidence="2">
    <location>
        <begin position="30"/>
        <end position="55"/>
    </location>
</feature>
<dbReference type="Proteomes" id="UP001603978">
    <property type="component" value="Unassembled WGS sequence"/>
</dbReference>
<sequence>MHSSPQNYPSVPPQGGPGYAGHESTSRKPLILGIAISWSMAIAALYLFSAILALISGKGTLLRYIATESLGEVSDSQLEQLASDPEVTAALEEGYGAIATKATFLLVAGMAILVFTWLSRNGAAWARALVLVTTFVAMVPASILLGENSALAINKILPTGTWLAAFCAVPLSLAVYVLFFLPPINRYARAQKLRRQ</sequence>
<feature type="transmembrane region" description="Helical" evidence="2">
    <location>
        <begin position="125"/>
        <end position="143"/>
    </location>
</feature>
<comment type="caution">
    <text evidence="3">The sequence shown here is derived from an EMBL/GenBank/DDBJ whole genome shotgun (WGS) entry which is preliminary data.</text>
</comment>
<reference evidence="3 4" key="1">
    <citation type="submission" date="2024-10" db="EMBL/GenBank/DDBJ databases">
        <authorList>
            <person name="Topkara A.R."/>
            <person name="Saygin H."/>
        </authorList>
    </citation>
    <scope>NUCLEOTIDE SEQUENCE [LARGE SCALE GENOMIC DNA]</scope>
    <source>
        <strain evidence="3 4">M3C6</strain>
    </source>
</reference>
<keyword evidence="2" id="KW-1133">Transmembrane helix</keyword>
<dbReference type="RefSeq" id="WP_393177906.1">
    <property type="nucleotide sequence ID" value="NZ_JBICRM010000085.1"/>
</dbReference>
<evidence type="ECO:0000313" key="3">
    <source>
        <dbReference type="EMBL" id="MFG1711284.1"/>
    </source>
</evidence>
<protein>
    <submittedName>
        <fullName evidence="3">Uncharacterized protein</fullName>
    </submittedName>
</protein>
<feature type="transmembrane region" description="Helical" evidence="2">
    <location>
        <begin position="95"/>
        <end position="118"/>
    </location>
</feature>
<evidence type="ECO:0000256" key="1">
    <source>
        <dbReference type="SAM" id="MobiDB-lite"/>
    </source>
</evidence>
<dbReference type="EMBL" id="JBICRM010000085">
    <property type="protein sequence ID" value="MFG1711284.1"/>
    <property type="molecule type" value="Genomic_DNA"/>
</dbReference>
<keyword evidence="2" id="KW-0812">Transmembrane</keyword>